<feature type="domain" description="Glycosyl hydrolase family 32 N-terminal" evidence="5">
    <location>
        <begin position="107"/>
        <end position="180"/>
    </location>
</feature>
<comment type="similarity">
    <text evidence="1">Belongs to the glycosyl hydrolase 32 family.</text>
</comment>
<feature type="domain" description="Glycosyl hydrolase family 32 N-terminal" evidence="5">
    <location>
        <begin position="30"/>
        <end position="103"/>
    </location>
</feature>
<dbReference type="InterPro" id="IPR001362">
    <property type="entry name" value="Glyco_hydro_32"/>
</dbReference>
<keyword evidence="2" id="KW-0378">Hydrolase</keyword>
<organism evidence="6 7">
    <name type="scientific">Populus deltoides</name>
    <name type="common">Eastern poplar</name>
    <name type="synonym">Eastern cottonwood</name>
    <dbReference type="NCBI Taxonomy" id="3696"/>
    <lineage>
        <taxon>Eukaryota</taxon>
        <taxon>Viridiplantae</taxon>
        <taxon>Streptophyta</taxon>
        <taxon>Embryophyta</taxon>
        <taxon>Tracheophyta</taxon>
        <taxon>Spermatophyta</taxon>
        <taxon>Magnoliopsida</taxon>
        <taxon>eudicotyledons</taxon>
        <taxon>Gunneridae</taxon>
        <taxon>Pentapetalae</taxon>
        <taxon>rosids</taxon>
        <taxon>fabids</taxon>
        <taxon>Malpighiales</taxon>
        <taxon>Salicaceae</taxon>
        <taxon>Saliceae</taxon>
        <taxon>Populus</taxon>
    </lineage>
</organism>
<keyword evidence="7" id="KW-1185">Reference proteome</keyword>
<keyword evidence="3" id="KW-0326">Glycosidase</keyword>
<dbReference type="Pfam" id="PF00251">
    <property type="entry name" value="Glyco_hydro_32N"/>
    <property type="match status" value="2"/>
</dbReference>
<dbReference type="InterPro" id="IPR013148">
    <property type="entry name" value="Glyco_hydro_32_N"/>
</dbReference>
<evidence type="ECO:0000313" key="7">
    <source>
        <dbReference type="Proteomes" id="UP000807159"/>
    </source>
</evidence>
<evidence type="ECO:0000256" key="3">
    <source>
        <dbReference type="ARBA" id="ARBA00023295"/>
    </source>
</evidence>
<dbReference type="EMBL" id="JACEGQ020000007">
    <property type="protein sequence ID" value="KAH8503025.1"/>
    <property type="molecule type" value="Genomic_DNA"/>
</dbReference>
<evidence type="ECO:0000256" key="2">
    <source>
        <dbReference type="ARBA" id="ARBA00022801"/>
    </source>
</evidence>
<dbReference type="SUPFAM" id="SSF75005">
    <property type="entry name" value="Arabinanase/levansucrase/invertase"/>
    <property type="match status" value="1"/>
</dbReference>
<reference evidence="6" key="1">
    <citation type="journal article" date="2021" name="J. Hered.">
        <title>Genome Assembly of Salicaceae Populus deltoides (Eastern Cottonwood) I-69 Based on Nanopore Sequencing and Hi-C Technologies.</title>
        <authorList>
            <person name="Bai S."/>
            <person name="Wu H."/>
            <person name="Zhang J."/>
            <person name="Pan Z."/>
            <person name="Zhao W."/>
            <person name="Li Z."/>
            <person name="Tong C."/>
        </authorList>
    </citation>
    <scope>NUCLEOTIDE SEQUENCE</scope>
    <source>
        <tissue evidence="6">Leaf</tissue>
    </source>
</reference>
<evidence type="ECO:0000313" key="6">
    <source>
        <dbReference type="EMBL" id="KAH8503025.1"/>
    </source>
</evidence>
<feature type="region of interest" description="Disordered" evidence="4">
    <location>
        <begin position="1"/>
        <end position="20"/>
    </location>
</feature>
<protein>
    <recommendedName>
        <fullName evidence="5">Glycosyl hydrolase family 32 N-terminal domain-containing protein</fullName>
    </recommendedName>
</protein>
<dbReference type="SMART" id="SM00640">
    <property type="entry name" value="Glyco_32"/>
    <property type="match status" value="1"/>
</dbReference>
<evidence type="ECO:0000259" key="5">
    <source>
        <dbReference type="Pfam" id="PF00251"/>
    </source>
</evidence>
<feature type="non-terminal residue" evidence="6">
    <location>
        <position position="1"/>
    </location>
</feature>
<dbReference type="GO" id="GO:0005975">
    <property type="term" value="P:carbohydrate metabolic process"/>
    <property type="evidence" value="ECO:0007669"/>
    <property type="project" value="InterPro"/>
</dbReference>
<dbReference type="InterPro" id="IPR023296">
    <property type="entry name" value="Glyco_hydro_beta-prop_sf"/>
</dbReference>
<evidence type="ECO:0000256" key="4">
    <source>
        <dbReference type="SAM" id="MobiDB-lite"/>
    </source>
</evidence>
<dbReference type="PANTHER" id="PTHR31953">
    <property type="entry name" value="BETA-FRUCTOFURANOSIDASE, INSOLUBLE ISOENZYME CWINV1-RELATED"/>
    <property type="match status" value="1"/>
</dbReference>
<evidence type="ECO:0000256" key="1">
    <source>
        <dbReference type="ARBA" id="ARBA00009902"/>
    </source>
</evidence>
<dbReference type="InterPro" id="IPR050551">
    <property type="entry name" value="Fructan_Metab_Enzymes"/>
</dbReference>
<gene>
    <name evidence="6" type="ORF">H0E87_014372</name>
</gene>
<sequence>MGVEKVDTSSYNSSSSRSHHTNFTAPAIRPLYYKGLYHLFYQYNPKGAVWGNIVWAHSVSKDLINWESLEPAIYPSKWFDNYGCWSGSATILPNGEPVIFYTVYPDPSVNASAFCDATTAWRVDGLWRILIGSKKRDRGIAYLYRSLDFKRWFKAKHPLHSVQGTSTWEFPDVFPVSLSSEDGLDTSVGGSNVRHVWK</sequence>
<dbReference type="Proteomes" id="UP000807159">
    <property type="component" value="Chromosome 7"/>
</dbReference>
<name>A0A8T2YD04_POPDE</name>
<dbReference type="AlphaFoldDB" id="A0A8T2YD04"/>
<comment type="caution">
    <text evidence="6">The sequence shown here is derived from an EMBL/GenBank/DDBJ whole genome shotgun (WGS) entry which is preliminary data.</text>
</comment>
<dbReference type="Gene3D" id="2.115.10.20">
    <property type="entry name" value="Glycosyl hydrolase domain, family 43"/>
    <property type="match status" value="2"/>
</dbReference>
<accession>A0A8T2YD04</accession>
<dbReference type="GO" id="GO:0004553">
    <property type="term" value="F:hydrolase activity, hydrolyzing O-glycosyl compounds"/>
    <property type="evidence" value="ECO:0007669"/>
    <property type="project" value="InterPro"/>
</dbReference>
<proteinExistence type="inferred from homology"/>